<gene>
    <name evidence="5" type="ORF">ACD_80C00088G0002</name>
</gene>
<dbReference type="GO" id="GO:0016491">
    <property type="term" value="F:oxidoreductase activity"/>
    <property type="evidence" value="ECO:0007669"/>
    <property type="project" value="UniProtKB-KW"/>
</dbReference>
<dbReference type="InterPro" id="IPR000415">
    <property type="entry name" value="Nitroreductase-like"/>
</dbReference>
<accession>K1XJB6</accession>
<dbReference type="AlphaFoldDB" id="K1XJB6"/>
<dbReference type="Pfam" id="PF00881">
    <property type="entry name" value="Nitroreductase"/>
    <property type="match status" value="1"/>
</dbReference>
<dbReference type="SUPFAM" id="SSF55469">
    <property type="entry name" value="FMN-dependent nitroreductase-like"/>
    <property type="match status" value="1"/>
</dbReference>
<feature type="domain" description="Nitroreductase" evidence="4">
    <location>
        <begin position="9"/>
        <end position="187"/>
    </location>
</feature>
<comment type="caution">
    <text evidence="5">The sequence shown here is derived from an EMBL/GenBank/DDBJ whole genome shotgun (WGS) entry which is preliminary data.</text>
</comment>
<dbReference type="EC" id="1.-.-.-" evidence="5"/>
<reference evidence="5" key="1">
    <citation type="journal article" date="2012" name="Science">
        <title>Fermentation, hydrogen, and sulfur metabolism in multiple uncultivated bacterial phyla.</title>
        <authorList>
            <person name="Wrighton K.C."/>
            <person name="Thomas B.C."/>
            <person name="Sharon I."/>
            <person name="Miller C.S."/>
            <person name="Castelle C.J."/>
            <person name="VerBerkmoes N.C."/>
            <person name="Wilkins M.J."/>
            <person name="Hettich R.L."/>
            <person name="Lipton M.S."/>
            <person name="Williams K.H."/>
            <person name="Long P.E."/>
            <person name="Banfield J.F."/>
        </authorList>
    </citation>
    <scope>NUCLEOTIDE SEQUENCE [LARGE SCALE GENOMIC DNA]</scope>
</reference>
<keyword evidence="3 5" id="KW-0560">Oxidoreductase</keyword>
<dbReference type="CDD" id="cd02149">
    <property type="entry name" value="NfsB-like"/>
    <property type="match status" value="1"/>
</dbReference>
<dbReference type="Gene3D" id="3.40.109.10">
    <property type="entry name" value="NADH Oxidase"/>
    <property type="match status" value="1"/>
</dbReference>
<evidence type="ECO:0000256" key="2">
    <source>
        <dbReference type="ARBA" id="ARBA00022857"/>
    </source>
</evidence>
<sequence length="211" mass="24019">MNSIIEALQRRYATKKFDTTKKLSQEDMDTLLEALRLSPSSFGLQPWKFIQVTNPEIRKELQANSRGQPQITEASDLIIIAVKTNIQETDVEEFIQDIIDTRKLGDASALAEYKGMMIGTIEWRTEEQLKGWAQKQAYIAMGVLLTVCASLWIDACPMEGFDAKKYDEILGLDKLWLTATLVIPVGYRSTEDSSAQFAKVRFQKEKMIMKI</sequence>
<dbReference type="InterPro" id="IPR029479">
    <property type="entry name" value="Nitroreductase"/>
</dbReference>
<dbReference type="EMBL" id="AMFJ01036095">
    <property type="protein sequence ID" value="EKD25292.1"/>
    <property type="molecule type" value="Genomic_DNA"/>
</dbReference>
<evidence type="ECO:0000256" key="1">
    <source>
        <dbReference type="ARBA" id="ARBA00007118"/>
    </source>
</evidence>
<dbReference type="PANTHER" id="PTHR43673:SF10">
    <property type="entry name" value="NADH DEHYDROGENASE_NAD(P)H NITROREDUCTASE XCC3605-RELATED"/>
    <property type="match status" value="1"/>
</dbReference>
<evidence type="ECO:0000313" key="5">
    <source>
        <dbReference type="EMBL" id="EKD25292.1"/>
    </source>
</evidence>
<proteinExistence type="inferred from homology"/>
<keyword evidence="2" id="KW-0521">NADP</keyword>
<evidence type="ECO:0000256" key="3">
    <source>
        <dbReference type="ARBA" id="ARBA00023002"/>
    </source>
</evidence>
<dbReference type="InterPro" id="IPR033878">
    <property type="entry name" value="NfsB-like"/>
</dbReference>
<protein>
    <submittedName>
        <fullName evidence="5">Nitroreductase</fullName>
        <ecNumber evidence="5">1.-.-.-</ecNumber>
    </submittedName>
</protein>
<organism evidence="5">
    <name type="scientific">uncultured bacterium</name>
    <name type="common">gcode 4</name>
    <dbReference type="NCBI Taxonomy" id="1234023"/>
    <lineage>
        <taxon>Bacteria</taxon>
        <taxon>environmental samples</taxon>
    </lineage>
</organism>
<dbReference type="PANTHER" id="PTHR43673">
    <property type="entry name" value="NAD(P)H NITROREDUCTASE YDGI-RELATED"/>
    <property type="match status" value="1"/>
</dbReference>
<comment type="similarity">
    <text evidence="1">Belongs to the nitroreductase family.</text>
</comment>
<evidence type="ECO:0000259" key="4">
    <source>
        <dbReference type="Pfam" id="PF00881"/>
    </source>
</evidence>
<name>K1XJB6_9BACT</name>